<sequence length="404" mass="43994">MVGTIETQVAVVGSGPAGLTLASLLHKRGVACVVIDKFDREQLLARARAGFLERRTVQLLDRLGVSKRLRTEGLPHTACEFRCDGEIVRLDYTDLCGDTPSFVYPQQEVVADLLDGYESAGGSALLGRPVVELGTERGLPVVRCADGTVVRAEVVVEAAGQYGPVRAALPAGAFTEYDVRHGVRLLGVLAQTPPFAPHTIYGQHTDGFAGQMLRSPDVTRLYLEVADDEGLADWPEERIWRELDGRLALSPGTLRRGPVLERSLVEMRTWVVEPMHLGRVALVGDAAHIVPPSGGKGMNLAMADAADLAAALGRHFRDGAIGDVGEVLAAYSRRRLADVWQVQEFSHFMLHLQHGPRPGTPDAGYVEALRRARLFRLRDDPAYARAFLERYMGPELAPELASDI</sequence>
<dbReference type="PANTHER" id="PTHR43476:SF4">
    <property type="entry name" value="BLR0106 PROTEIN"/>
    <property type="match status" value="1"/>
</dbReference>
<dbReference type="PANTHER" id="PTHR43476">
    <property type="entry name" value="3-(3-HYDROXY-PHENYL)PROPIONATE/3-HYDROXYCINNAMIC ACID HYDROXYLASE"/>
    <property type="match status" value="1"/>
</dbReference>
<accession>A0ABN0ZJG6</accession>
<gene>
    <name evidence="4" type="ORF">GCM10010361_12130</name>
</gene>
<feature type="domain" description="FAD-binding" evidence="3">
    <location>
        <begin position="6"/>
        <end position="346"/>
    </location>
</feature>
<dbReference type="InterPro" id="IPR036188">
    <property type="entry name" value="FAD/NAD-bd_sf"/>
</dbReference>
<dbReference type="InterPro" id="IPR050631">
    <property type="entry name" value="PheA/TfdB_FAD_monoxygenase"/>
</dbReference>
<evidence type="ECO:0000256" key="2">
    <source>
        <dbReference type="ARBA" id="ARBA00023027"/>
    </source>
</evidence>
<keyword evidence="2" id="KW-0520">NAD</keyword>
<keyword evidence="5" id="KW-1185">Reference proteome</keyword>
<name>A0ABN0ZJG6_9ACTN</name>
<evidence type="ECO:0000256" key="1">
    <source>
        <dbReference type="ARBA" id="ARBA00023002"/>
    </source>
</evidence>
<dbReference type="EMBL" id="BAAABY010000009">
    <property type="protein sequence ID" value="GAA0449636.1"/>
    <property type="molecule type" value="Genomic_DNA"/>
</dbReference>
<dbReference type="SUPFAM" id="SSF51905">
    <property type="entry name" value="FAD/NAD(P)-binding domain"/>
    <property type="match status" value="1"/>
</dbReference>
<comment type="caution">
    <text evidence="4">The sequence shown here is derived from an EMBL/GenBank/DDBJ whole genome shotgun (WGS) entry which is preliminary data.</text>
</comment>
<dbReference type="Proteomes" id="UP001500909">
    <property type="component" value="Unassembled WGS sequence"/>
</dbReference>
<dbReference type="InterPro" id="IPR002938">
    <property type="entry name" value="FAD-bd"/>
</dbReference>
<reference evidence="4 5" key="1">
    <citation type="journal article" date="2019" name="Int. J. Syst. Evol. Microbiol.">
        <title>The Global Catalogue of Microorganisms (GCM) 10K type strain sequencing project: providing services to taxonomists for standard genome sequencing and annotation.</title>
        <authorList>
            <consortium name="The Broad Institute Genomics Platform"/>
            <consortium name="The Broad Institute Genome Sequencing Center for Infectious Disease"/>
            <person name="Wu L."/>
            <person name="Ma J."/>
        </authorList>
    </citation>
    <scope>NUCLEOTIDE SEQUENCE [LARGE SCALE GENOMIC DNA]</scope>
    <source>
        <strain evidence="4 5">JCM 4805</strain>
    </source>
</reference>
<dbReference type="Gene3D" id="3.50.50.60">
    <property type="entry name" value="FAD/NAD(P)-binding domain"/>
    <property type="match status" value="1"/>
</dbReference>
<evidence type="ECO:0000313" key="4">
    <source>
        <dbReference type="EMBL" id="GAA0449636.1"/>
    </source>
</evidence>
<dbReference type="PRINTS" id="PR00420">
    <property type="entry name" value="RNGMNOXGNASE"/>
</dbReference>
<dbReference type="Pfam" id="PF01494">
    <property type="entry name" value="FAD_binding_3"/>
    <property type="match status" value="1"/>
</dbReference>
<dbReference type="SUPFAM" id="SSF54373">
    <property type="entry name" value="FAD-linked reductases, C-terminal domain"/>
    <property type="match status" value="1"/>
</dbReference>
<dbReference type="Gene3D" id="3.30.9.10">
    <property type="entry name" value="D-Amino Acid Oxidase, subunit A, domain 2"/>
    <property type="match status" value="1"/>
</dbReference>
<evidence type="ECO:0000313" key="5">
    <source>
        <dbReference type="Proteomes" id="UP001500909"/>
    </source>
</evidence>
<protein>
    <submittedName>
        <fullName evidence="4">4-hydroxybenzoate 3-monooxygenase</fullName>
    </submittedName>
</protein>
<proteinExistence type="predicted"/>
<organism evidence="4 5">
    <name type="scientific">Streptomyces olivaceiscleroticus</name>
    <dbReference type="NCBI Taxonomy" id="68245"/>
    <lineage>
        <taxon>Bacteria</taxon>
        <taxon>Bacillati</taxon>
        <taxon>Actinomycetota</taxon>
        <taxon>Actinomycetes</taxon>
        <taxon>Kitasatosporales</taxon>
        <taxon>Streptomycetaceae</taxon>
        <taxon>Streptomyces</taxon>
    </lineage>
</organism>
<keyword evidence="1" id="KW-0560">Oxidoreductase</keyword>
<evidence type="ECO:0000259" key="3">
    <source>
        <dbReference type="Pfam" id="PF01494"/>
    </source>
</evidence>